<organism evidence="4">
    <name type="scientific">Picea sitchensis</name>
    <name type="common">Sitka spruce</name>
    <name type="synonym">Pinus sitchensis</name>
    <dbReference type="NCBI Taxonomy" id="3332"/>
    <lineage>
        <taxon>Eukaryota</taxon>
        <taxon>Viridiplantae</taxon>
        <taxon>Streptophyta</taxon>
        <taxon>Embryophyta</taxon>
        <taxon>Tracheophyta</taxon>
        <taxon>Spermatophyta</taxon>
        <taxon>Pinopsida</taxon>
        <taxon>Pinidae</taxon>
        <taxon>Conifers I</taxon>
        <taxon>Pinales</taxon>
        <taxon>Pinaceae</taxon>
        <taxon>Picea</taxon>
    </lineage>
</organism>
<dbReference type="PANTHER" id="PTHR31080">
    <property type="entry name" value="PECTINESTERASE INHIBITOR-LIKE"/>
    <property type="match status" value="1"/>
</dbReference>
<evidence type="ECO:0000256" key="1">
    <source>
        <dbReference type="ARBA" id="ARBA00022729"/>
    </source>
</evidence>
<accession>D5A9W8</accession>
<dbReference type="CDD" id="cd15798">
    <property type="entry name" value="PMEI-like_3"/>
    <property type="match status" value="1"/>
</dbReference>
<proteinExistence type="evidence at transcript level"/>
<evidence type="ECO:0000259" key="3">
    <source>
        <dbReference type="SMART" id="SM00856"/>
    </source>
</evidence>
<reference evidence="4" key="1">
    <citation type="submission" date="2010-04" db="EMBL/GenBank/DDBJ databases">
        <authorList>
            <person name="Reid K.E."/>
            <person name="Liao N."/>
            <person name="Chan S."/>
            <person name="Docking R."/>
            <person name="Taylor G."/>
            <person name="Moore R."/>
            <person name="Mayo M."/>
            <person name="Munro S."/>
            <person name="King J."/>
            <person name="Yanchuk A."/>
            <person name="Holt R."/>
            <person name="Jones S."/>
            <person name="Marra M."/>
            <person name="Ritland C.E."/>
            <person name="Ritland K."/>
            <person name="Bohlmann J."/>
        </authorList>
    </citation>
    <scope>NUCLEOTIDE SEQUENCE</scope>
    <source>
        <tissue evidence="4">Bud</tissue>
    </source>
</reference>
<dbReference type="Gene3D" id="1.20.140.40">
    <property type="entry name" value="Invertase/pectin methylesterase inhibitor family protein"/>
    <property type="match status" value="1"/>
</dbReference>
<dbReference type="EMBL" id="BT122991">
    <property type="protein sequence ID" value="ADE76337.1"/>
    <property type="molecule type" value="mRNA"/>
</dbReference>
<sequence length="204" mass="22297">MSPSATIFSVIVIASILGSAVATKGLNPVHSETHMAEFINTSCKVTLYPQVCVSSLFSYAGSLKATQSDIVKAAVQASLVNARNISVWATGMKTRGATMSKREKAALVDCIENFGVTTDQIRESLSELKKLQRNTFKFQMSNVKTWMSAALTNENSCLDGFQVVKGRVEAMVTARVHYMCKLISNALALINRFAHMDEDNQIHV</sequence>
<dbReference type="NCBIfam" id="TIGR01614">
    <property type="entry name" value="PME_inhib"/>
    <property type="match status" value="1"/>
</dbReference>
<dbReference type="Pfam" id="PF04043">
    <property type="entry name" value="PMEI"/>
    <property type="match status" value="1"/>
</dbReference>
<feature type="domain" description="Pectinesterase inhibitor" evidence="3">
    <location>
        <begin position="34"/>
        <end position="189"/>
    </location>
</feature>
<dbReference type="OMA" id="SYPTICV"/>
<keyword evidence="1 2" id="KW-0732">Signal</keyword>
<evidence type="ECO:0000256" key="2">
    <source>
        <dbReference type="SAM" id="SignalP"/>
    </source>
</evidence>
<dbReference type="SMART" id="SM00856">
    <property type="entry name" value="PMEI"/>
    <property type="match status" value="1"/>
</dbReference>
<dbReference type="InterPro" id="IPR006501">
    <property type="entry name" value="Pectinesterase_inhib_dom"/>
</dbReference>
<evidence type="ECO:0000313" key="4">
    <source>
        <dbReference type="EMBL" id="ADE76337.1"/>
    </source>
</evidence>
<dbReference type="PANTHER" id="PTHR31080:SF296">
    <property type="entry name" value="OS05G0360900 PROTEIN"/>
    <property type="match status" value="1"/>
</dbReference>
<protein>
    <recommendedName>
        <fullName evidence="3">Pectinesterase inhibitor domain-containing protein</fullName>
    </recommendedName>
</protein>
<feature type="chain" id="PRO_5003068177" description="Pectinesterase inhibitor domain-containing protein" evidence="2">
    <location>
        <begin position="23"/>
        <end position="204"/>
    </location>
</feature>
<dbReference type="InterPro" id="IPR051955">
    <property type="entry name" value="PME_Inhibitor"/>
</dbReference>
<dbReference type="SUPFAM" id="SSF101148">
    <property type="entry name" value="Plant invertase/pectin methylesterase inhibitor"/>
    <property type="match status" value="1"/>
</dbReference>
<feature type="signal peptide" evidence="2">
    <location>
        <begin position="1"/>
        <end position="22"/>
    </location>
</feature>
<dbReference type="GO" id="GO:0004857">
    <property type="term" value="F:enzyme inhibitor activity"/>
    <property type="evidence" value="ECO:0007669"/>
    <property type="project" value="InterPro"/>
</dbReference>
<dbReference type="AlphaFoldDB" id="D5A9W8"/>
<dbReference type="InterPro" id="IPR035513">
    <property type="entry name" value="Invertase/methylesterase_inhib"/>
</dbReference>
<name>D5A9W8_PICSI</name>